<dbReference type="EMBL" id="QKYT01000765">
    <property type="protein sequence ID" value="RIA81642.1"/>
    <property type="molecule type" value="Genomic_DNA"/>
</dbReference>
<proteinExistence type="predicted"/>
<keyword evidence="2" id="KW-1185">Reference proteome</keyword>
<accession>A0A397S838</accession>
<evidence type="ECO:0000313" key="1">
    <source>
        <dbReference type="EMBL" id="RIA81642.1"/>
    </source>
</evidence>
<protein>
    <recommendedName>
        <fullName evidence="3">Integrase catalytic domain-containing protein</fullName>
    </recommendedName>
</protein>
<name>A0A397S838_9GLOM</name>
<dbReference type="Proteomes" id="UP000265703">
    <property type="component" value="Unassembled WGS sequence"/>
</dbReference>
<dbReference type="OrthoDB" id="2312740at2759"/>
<organism evidence="1 2">
    <name type="scientific">Glomus cerebriforme</name>
    <dbReference type="NCBI Taxonomy" id="658196"/>
    <lineage>
        <taxon>Eukaryota</taxon>
        <taxon>Fungi</taxon>
        <taxon>Fungi incertae sedis</taxon>
        <taxon>Mucoromycota</taxon>
        <taxon>Glomeromycotina</taxon>
        <taxon>Glomeromycetes</taxon>
        <taxon>Glomerales</taxon>
        <taxon>Glomeraceae</taxon>
        <taxon>Glomus</taxon>
    </lineage>
</organism>
<gene>
    <name evidence="1" type="ORF">C1645_836662</name>
</gene>
<sequence length="195" mass="22641">MTKNNFNIMVLEYVSSLGEKFREKAFIDEETYNDIVIDLIDLKVKNDDEFKYILHICDHFSRYSWAKPITSKKDILDHNIKIEQENLDVIDDNIQVCLIYLFNKVTYLLMIYLINSRKRSNNQKMNNDMMILNPDAPKKSKYKNHTTTSFQISTKSHPGRYRITSPNCFYIITSSPPAASTISSQAESSPPPGRT</sequence>
<reference evidence="1 2" key="1">
    <citation type="submission" date="2018-06" db="EMBL/GenBank/DDBJ databases">
        <title>Comparative genomics reveals the genomic features of Rhizophagus irregularis, R. cerebriforme, R. diaphanum and Gigaspora rosea, and their symbiotic lifestyle signature.</title>
        <authorList>
            <person name="Morin E."/>
            <person name="San Clemente H."/>
            <person name="Chen E.C.H."/>
            <person name="De La Providencia I."/>
            <person name="Hainaut M."/>
            <person name="Kuo A."/>
            <person name="Kohler A."/>
            <person name="Murat C."/>
            <person name="Tang N."/>
            <person name="Roy S."/>
            <person name="Loubradou J."/>
            <person name="Henrissat B."/>
            <person name="Grigoriev I.V."/>
            <person name="Corradi N."/>
            <person name="Roux C."/>
            <person name="Martin F.M."/>
        </authorList>
    </citation>
    <scope>NUCLEOTIDE SEQUENCE [LARGE SCALE GENOMIC DNA]</scope>
    <source>
        <strain evidence="1 2">DAOM 227022</strain>
    </source>
</reference>
<comment type="caution">
    <text evidence="1">The sequence shown here is derived from an EMBL/GenBank/DDBJ whole genome shotgun (WGS) entry which is preliminary data.</text>
</comment>
<evidence type="ECO:0000313" key="2">
    <source>
        <dbReference type="Proteomes" id="UP000265703"/>
    </source>
</evidence>
<evidence type="ECO:0008006" key="3">
    <source>
        <dbReference type="Google" id="ProtNLM"/>
    </source>
</evidence>
<dbReference type="AlphaFoldDB" id="A0A397S838"/>